<dbReference type="PaxDb" id="3218-PP1S18_71V6.1"/>
<dbReference type="EMBL" id="ABEU02000024">
    <property type="protein sequence ID" value="PNR28012.1"/>
    <property type="molecule type" value="Genomic_DNA"/>
</dbReference>
<evidence type="ECO:0000256" key="1">
    <source>
        <dbReference type="SAM" id="MobiDB-lite"/>
    </source>
</evidence>
<proteinExistence type="predicted"/>
<gene>
    <name evidence="2" type="ORF">PHYPA_028604</name>
</gene>
<dbReference type="InParanoid" id="A0A2K1IFF8"/>
<organism evidence="2">
    <name type="scientific">Physcomitrium patens</name>
    <name type="common">Spreading-leaved earth moss</name>
    <name type="synonym">Physcomitrella patens</name>
    <dbReference type="NCBI Taxonomy" id="3218"/>
    <lineage>
        <taxon>Eukaryota</taxon>
        <taxon>Viridiplantae</taxon>
        <taxon>Streptophyta</taxon>
        <taxon>Embryophyta</taxon>
        <taxon>Bryophyta</taxon>
        <taxon>Bryophytina</taxon>
        <taxon>Bryopsida</taxon>
        <taxon>Funariidae</taxon>
        <taxon>Funariales</taxon>
        <taxon>Funariaceae</taxon>
        <taxon>Physcomitrium</taxon>
    </lineage>
</organism>
<accession>A0A2K1IFF8</accession>
<evidence type="ECO:0000313" key="4">
    <source>
        <dbReference type="Proteomes" id="UP000006727"/>
    </source>
</evidence>
<feature type="compositionally biased region" description="Basic residues" evidence="1">
    <location>
        <begin position="28"/>
        <end position="38"/>
    </location>
</feature>
<reference evidence="2 4" key="1">
    <citation type="journal article" date="2008" name="Science">
        <title>The Physcomitrella genome reveals evolutionary insights into the conquest of land by plants.</title>
        <authorList>
            <person name="Rensing S."/>
            <person name="Lang D."/>
            <person name="Zimmer A."/>
            <person name="Terry A."/>
            <person name="Salamov A."/>
            <person name="Shapiro H."/>
            <person name="Nishiyama T."/>
            <person name="Perroud P.-F."/>
            <person name="Lindquist E."/>
            <person name="Kamisugi Y."/>
            <person name="Tanahashi T."/>
            <person name="Sakakibara K."/>
            <person name="Fujita T."/>
            <person name="Oishi K."/>
            <person name="Shin-I T."/>
            <person name="Kuroki Y."/>
            <person name="Toyoda A."/>
            <person name="Suzuki Y."/>
            <person name="Hashimoto A."/>
            <person name="Yamaguchi K."/>
            <person name="Sugano A."/>
            <person name="Kohara Y."/>
            <person name="Fujiyama A."/>
            <person name="Anterola A."/>
            <person name="Aoki S."/>
            <person name="Ashton N."/>
            <person name="Barbazuk W.B."/>
            <person name="Barker E."/>
            <person name="Bennetzen J."/>
            <person name="Bezanilla M."/>
            <person name="Blankenship R."/>
            <person name="Cho S.H."/>
            <person name="Dutcher S."/>
            <person name="Estelle M."/>
            <person name="Fawcett J.A."/>
            <person name="Gundlach H."/>
            <person name="Hanada K."/>
            <person name="Heyl A."/>
            <person name="Hicks K.A."/>
            <person name="Hugh J."/>
            <person name="Lohr M."/>
            <person name="Mayer K."/>
            <person name="Melkozernov A."/>
            <person name="Murata T."/>
            <person name="Nelson D."/>
            <person name="Pils B."/>
            <person name="Prigge M."/>
            <person name="Reiss B."/>
            <person name="Renner T."/>
            <person name="Rombauts S."/>
            <person name="Rushton P."/>
            <person name="Sanderfoot A."/>
            <person name="Schween G."/>
            <person name="Shiu S.-H."/>
            <person name="Stueber K."/>
            <person name="Theodoulou F.L."/>
            <person name="Tu H."/>
            <person name="Van de Peer Y."/>
            <person name="Verrier P.J."/>
            <person name="Waters E."/>
            <person name="Wood A."/>
            <person name="Yang L."/>
            <person name="Cove D."/>
            <person name="Cuming A."/>
            <person name="Hasebe M."/>
            <person name="Lucas S."/>
            <person name="Mishler D.B."/>
            <person name="Reski R."/>
            <person name="Grigoriev I."/>
            <person name="Quatrano R.S."/>
            <person name="Boore J.L."/>
        </authorList>
    </citation>
    <scope>NUCLEOTIDE SEQUENCE [LARGE SCALE GENOMIC DNA]</scope>
    <source>
        <strain evidence="3 4">cv. Gransden 2004</strain>
    </source>
</reference>
<feature type="compositionally biased region" description="Polar residues" evidence="1">
    <location>
        <begin position="39"/>
        <end position="48"/>
    </location>
</feature>
<dbReference type="Proteomes" id="UP000006727">
    <property type="component" value="Chromosome 24"/>
</dbReference>
<dbReference type="Gramene" id="Pp3c24_4260V3.1">
    <property type="protein sequence ID" value="Pp3c24_4260V3.1"/>
    <property type="gene ID" value="Pp3c24_4260"/>
</dbReference>
<dbReference type="AlphaFoldDB" id="A0A2K1IFF8"/>
<protein>
    <submittedName>
        <fullName evidence="2 3">Uncharacterized protein</fullName>
    </submittedName>
</protein>
<dbReference type="EnsemblPlants" id="Pp3c24_4260V3.1">
    <property type="protein sequence ID" value="Pp3c24_4260V3.1"/>
    <property type="gene ID" value="Pp3c24_4260"/>
</dbReference>
<keyword evidence="4" id="KW-1185">Reference proteome</keyword>
<feature type="region of interest" description="Disordered" evidence="1">
    <location>
        <begin position="1"/>
        <end position="48"/>
    </location>
</feature>
<evidence type="ECO:0000313" key="3">
    <source>
        <dbReference type="EnsemblPlants" id="Pp3c24_4260V3.1"/>
    </source>
</evidence>
<name>A0A2K1IFF8_PHYPA</name>
<reference evidence="2 4" key="2">
    <citation type="journal article" date="2018" name="Plant J.">
        <title>The Physcomitrella patens chromosome-scale assembly reveals moss genome structure and evolution.</title>
        <authorList>
            <person name="Lang D."/>
            <person name="Ullrich K.K."/>
            <person name="Murat F."/>
            <person name="Fuchs J."/>
            <person name="Jenkins J."/>
            <person name="Haas F.B."/>
            <person name="Piednoel M."/>
            <person name="Gundlach H."/>
            <person name="Van Bel M."/>
            <person name="Meyberg R."/>
            <person name="Vives C."/>
            <person name="Morata J."/>
            <person name="Symeonidi A."/>
            <person name="Hiss M."/>
            <person name="Muchero W."/>
            <person name="Kamisugi Y."/>
            <person name="Saleh O."/>
            <person name="Blanc G."/>
            <person name="Decker E.L."/>
            <person name="van Gessel N."/>
            <person name="Grimwood J."/>
            <person name="Hayes R.D."/>
            <person name="Graham S.W."/>
            <person name="Gunter L.E."/>
            <person name="McDaniel S.F."/>
            <person name="Hoernstein S.N.W."/>
            <person name="Larsson A."/>
            <person name="Li F.W."/>
            <person name="Perroud P.F."/>
            <person name="Phillips J."/>
            <person name="Ranjan P."/>
            <person name="Rokshar D.S."/>
            <person name="Rothfels C.J."/>
            <person name="Schneider L."/>
            <person name="Shu S."/>
            <person name="Stevenson D.W."/>
            <person name="Thummler F."/>
            <person name="Tillich M."/>
            <person name="Villarreal Aguilar J.C."/>
            <person name="Widiez T."/>
            <person name="Wong G.K."/>
            <person name="Wymore A."/>
            <person name="Zhang Y."/>
            <person name="Zimmer A.D."/>
            <person name="Quatrano R.S."/>
            <person name="Mayer K.F.X."/>
            <person name="Goodstein D."/>
            <person name="Casacuberta J.M."/>
            <person name="Vandepoele K."/>
            <person name="Reski R."/>
            <person name="Cuming A.C."/>
            <person name="Tuskan G.A."/>
            <person name="Maumus F."/>
            <person name="Salse J."/>
            <person name="Schmutz J."/>
            <person name="Rensing S.A."/>
        </authorList>
    </citation>
    <scope>NUCLEOTIDE SEQUENCE [LARGE SCALE GENOMIC DNA]</scope>
    <source>
        <strain evidence="3 4">cv. Gransden 2004</strain>
    </source>
</reference>
<reference evidence="3" key="3">
    <citation type="submission" date="2020-12" db="UniProtKB">
        <authorList>
            <consortium name="EnsemblPlants"/>
        </authorList>
    </citation>
    <scope>IDENTIFICATION</scope>
</reference>
<evidence type="ECO:0000313" key="2">
    <source>
        <dbReference type="EMBL" id="PNR28012.1"/>
    </source>
</evidence>
<sequence>MVEPGCARSGLQFNVGDNPASPQLSTHSMKKAGGRAHNNKQQSKASSSLITARRNIFTDTLLWFRHERNIRNAQISTPSSSLAWMERASGRLDDTSISTAWEGERCSGMAEGCWVQHVVSFPLQIHLPGKNLNVAFELESNCAFVEPSRIRKKLRIQKPVLRMEITHLCDQSNPTKSFRHSEKEFTDFSLLKCSV</sequence>